<dbReference type="Proteomes" id="UP000248340">
    <property type="component" value="Unassembled WGS sequence"/>
</dbReference>
<accession>A0A319CKV0</accession>
<proteinExistence type="inferred from homology"/>
<sequence length="358" mass="38280">MWGPGLSNYLIMPRSSSLSACSLMSDHLGLSEARENLILALARQIRRAYFRKFSPPRPTFTLSDVPSQQGKVVIVTGGASGIGQELVRMLYEKGATVYIAGRSESHAQAAIQTIQVSTIRTTSNTTGGQLYYLPLHLDDLTTIKSTVSAFASRESRLDLLVNNAGVSQPPLGSVSAQGIELQIATNCLGPYLLTQLLLPFLTAAVTANNEFSPAPRVIWTSSQVAELSASPEGIILSELRDPPRDAVRNYVTSKLGNWFLSVEFARRYRDAGLVSVAQNPGAANTNLLRNARWMKLLSWPLLYPLGSTASRGGAGLGPAFGAGGGGRHWAGGRVLGVVRGADEGLFVMILLGTIEQSP</sequence>
<evidence type="ECO:0000313" key="5">
    <source>
        <dbReference type="Proteomes" id="UP000248340"/>
    </source>
</evidence>
<dbReference type="PRINTS" id="PR00081">
    <property type="entry name" value="GDHRDH"/>
</dbReference>
<protein>
    <submittedName>
        <fullName evidence="4">NAD(P)-binding protein</fullName>
    </submittedName>
</protein>
<gene>
    <name evidence="4" type="ORF">BO82DRAFT_428661</name>
</gene>
<dbReference type="SUPFAM" id="SSF51735">
    <property type="entry name" value="NAD(P)-binding Rossmann-fold domains"/>
    <property type="match status" value="1"/>
</dbReference>
<comment type="similarity">
    <text evidence="1">Belongs to the short-chain dehydrogenases/reductases (SDR) family.</text>
</comment>
<dbReference type="AlphaFoldDB" id="A0A319CKV0"/>
<dbReference type="EMBL" id="KZ821677">
    <property type="protein sequence ID" value="PYH86195.1"/>
    <property type="molecule type" value="Genomic_DNA"/>
</dbReference>
<dbReference type="Gene3D" id="3.40.50.720">
    <property type="entry name" value="NAD(P)-binding Rossmann-like Domain"/>
    <property type="match status" value="1"/>
</dbReference>
<evidence type="ECO:0000256" key="2">
    <source>
        <dbReference type="ARBA" id="ARBA00022857"/>
    </source>
</evidence>
<organism evidence="4 5">
    <name type="scientific">Aspergillus uvarum CBS 121591</name>
    <dbReference type="NCBI Taxonomy" id="1448315"/>
    <lineage>
        <taxon>Eukaryota</taxon>
        <taxon>Fungi</taxon>
        <taxon>Dikarya</taxon>
        <taxon>Ascomycota</taxon>
        <taxon>Pezizomycotina</taxon>
        <taxon>Eurotiomycetes</taxon>
        <taxon>Eurotiomycetidae</taxon>
        <taxon>Eurotiales</taxon>
        <taxon>Aspergillaceae</taxon>
        <taxon>Aspergillus</taxon>
        <taxon>Aspergillus subgen. Circumdati</taxon>
    </lineage>
</organism>
<dbReference type="OrthoDB" id="191139at2759"/>
<keyword evidence="5" id="KW-1185">Reference proteome</keyword>
<dbReference type="GO" id="GO:0016491">
    <property type="term" value="F:oxidoreductase activity"/>
    <property type="evidence" value="ECO:0007669"/>
    <property type="project" value="UniProtKB-KW"/>
</dbReference>
<dbReference type="VEuPathDB" id="FungiDB:BO82DRAFT_428661"/>
<evidence type="ECO:0000256" key="1">
    <source>
        <dbReference type="ARBA" id="ARBA00006484"/>
    </source>
</evidence>
<evidence type="ECO:0000256" key="3">
    <source>
        <dbReference type="ARBA" id="ARBA00023002"/>
    </source>
</evidence>
<dbReference type="InterPro" id="IPR036291">
    <property type="entry name" value="NAD(P)-bd_dom_sf"/>
</dbReference>
<dbReference type="STRING" id="1448315.A0A319CKV0"/>
<reference evidence="4 5" key="1">
    <citation type="submission" date="2016-12" db="EMBL/GenBank/DDBJ databases">
        <title>The genomes of Aspergillus section Nigri reveals drivers in fungal speciation.</title>
        <authorList>
            <consortium name="DOE Joint Genome Institute"/>
            <person name="Vesth T.C."/>
            <person name="Nybo J."/>
            <person name="Theobald S."/>
            <person name="Brandl J."/>
            <person name="Frisvad J.C."/>
            <person name="Nielsen K.F."/>
            <person name="Lyhne E.K."/>
            <person name="Kogle M.E."/>
            <person name="Kuo A."/>
            <person name="Riley R."/>
            <person name="Clum A."/>
            <person name="Nolan M."/>
            <person name="Lipzen A."/>
            <person name="Salamov A."/>
            <person name="Henrissat B."/>
            <person name="Wiebenga A."/>
            <person name="De Vries R.P."/>
            <person name="Grigoriev I.V."/>
            <person name="Mortensen U.H."/>
            <person name="Andersen M.R."/>
            <person name="Baker S.E."/>
        </authorList>
    </citation>
    <scope>NUCLEOTIDE SEQUENCE [LARGE SCALE GENOMIC DNA]</scope>
    <source>
        <strain evidence="4 5">CBS 121591</strain>
    </source>
</reference>
<keyword evidence="3" id="KW-0560">Oxidoreductase</keyword>
<evidence type="ECO:0000313" key="4">
    <source>
        <dbReference type="EMBL" id="PYH86195.1"/>
    </source>
</evidence>
<dbReference type="PANTHER" id="PTHR24320:SF236">
    <property type="entry name" value="SHORT-CHAIN DEHYDROGENASE-RELATED"/>
    <property type="match status" value="1"/>
</dbReference>
<dbReference type="InterPro" id="IPR002347">
    <property type="entry name" value="SDR_fam"/>
</dbReference>
<dbReference type="Pfam" id="PF00106">
    <property type="entry name" value="adh_short"/>
    <property type="match status" value="1"/>
</dbReference>
<dbReference type="PANTHER" id="PTHR24320">
    <property type="entry name" value="RETINOL DEHYDROGENASE"/>
    <property type="match status" value="1"/>
</dbReference>
<name>A0A319CKV0_9EURO</name>
<dbReference type="RefSeq" id="XP_025496395.1">
    <property type="nucleotide sequence ID" value="XM_025640456.1"/>
</dbReference>
<dbReference type="GeneID" id="37143198"/>
<keyword evidence="2" id="KW-0521">NADP</keyword>